<reference evidence="7" key="1">
    <citation type="journal article" date="2019" name="Int. J. Syst. Evol. Microbiol.">
        <title>The Global Catalogue of Microorganisms (GCM) 10K type strain sequencing project: providing services to taxonomists for standard genome sequencing and annotation.</title>
        <authorList>
            <consortium name="The Broad Institute Genomics Platform"/>
            <consortium name="The Broad Institute Genome Sequencing Center for Infectious Disease"/>
            <person name="Wu L."/>
            <person name="Ma J."/>
        </authorList>
    </citation>
    <scope>NUCLEOTIDE SEQUENCE [LARGE SCALE GENOMIC DNA]</scope>
    <source>
        <strain evidence="7">NBRC 103166</strain>
    </source>
</reference>
<evidence type="ECO:0000313" key="7">
    <source>
        <dbReference type="Proteomes" id="UP001157353"/>
    </source>
</evidence>
<comment type="caution">
    <text evidence="6">The sequence shown here is derived from an EMBL/GenBank/DDBJ whole genome shotgun (WGS) entry which is preliminary data.</text>
</comment>
<evidence type="ECO:0000256" key="4">
    <source>
        <dbReference type="ARBA" id="ARBA00023163"/>
    </source>
</evidence>
<keyword evidence="3" id="KW-0238">DNA-binding</keyword>
<evidence type="ECO:0000256" key="1">
    <source>
        <dbReference type="ARBA" id="ARBA00009437"/>
    </source>
</evidence>
<comment type="similarity">
    <text evidence="1">Belongs to the LysR transcriptional regulatory family.</text>
</comment>
<dbReference type="PANTHER" id="PTHR30118:SF15">
    <property type="entry name" value="TRANSCRIPTIONAL REGULATORY PROTEIN"/>
    <property type="match status" value="1"/>
</dbReference>
<dbReference type="InterPro" id="IPR050389">
    <property type="entry name" value="LysR-type_TF"/>
</dbReference>
<name>A0ABQ6E0H3_9GAMM</name>
<sequence>MTSFDMNLIRPFVKVYELNSITKTADLLNVSQPAISGSIKRLEQYLGYALFIRSGRNLNPTPNAHSFFSQISPVLDIVDNAVGNKENFIVYAPESILIKLNTVKNIQLIEAHNSEQDIYHDLRMRQVDLVIGNLSEKDNSFCYEPVHQEKLKLVCRQDHPSIGNSITLEQYHQAGHVALKCVRNDMRIIEYLSETALLSRDIKIQVSSPINMLIMVQNTDHVTVIPESLFPLAESLGLKVLSLPFDIKPLKFDMIYHKRYLNDKEHIALRALIKEKVTHT</sequence>
<dbReference type="Gene3D" id="3.40.190.10">
    <property type="entry name" value="Periplasmic binding protein-like II"/>
    <property type="match status" value="2"/>
</dbReference>
<dbReference type="InterPro" id="IPR036390">
    <property type="entry name" value="WH_DNA-bd_sf"/>
</dbReference>
<keyword evidence="7" id="KW-1185">Reference proteome</keyword>
<accession>A0ABQ6E0H3</accession>
<dbReference type="RefSeq" id="WP_284203929.1">
    <property type="nucleotide sequence ID" value="NZ_BSPQ01000005.1"/>
</dbReference>
<evidence type="ECO:0000259" key="5">
    <source>
        <dbReference type="PROSITE" id="PS50931"/>
    </source>
</evidence>
<dbReference type="PRINTS" id="PR00039">
    <property type="entry name" value="HTHLYSR"/>
</dbReference>
<dbReference type="Pfam" id="PF03466">
    <property type="entry name" value="LysR_substrate"/>
    <property type="match status" value="1"/>
</dbReference>
<protein>
    <submittedName>
        <fullName evidence="6">LysR family transcriptional regulator</fullName>
    </submittedName>
</protein>
<evidence type="ECO:0000256" key="2">
    <source>
        <dbReference type="ARBA" id="ARBA00023015"/>
    </source>
</evidence>
<dbReference type="InterPro" id="IPR036388">
    <property type="entry name" value="WH-like_DNA-bd_sf"/>
</dbReference>
<feature type="domain" description="HTH lysR-type" evidence="5">
    <location>
        <begin position="4"/>
        <end position="61"/>
    </location>
</feature>
<keyword evidence="4" id="KW-0804">Transcription</keyword>
<dbReference type="PROSITE" id="PS50931">
    <property type="entry name" value="HTH_LYSR"/>
    <property type="match status" value="1"/>
</dbReference>
<evidence type="ECO:0000313" key="6">
    <source>
        <dbReference type="EMBL" id="GLS90812.1"/>
    </source>
</evidence>
<organism evidence="6 7">
    <name type="scientific">Psychromonas marina</name>
    <dbReference type="NCBI Taxonomy" id="88364"/>
    <lineage>
        <taxon>Bacteria</taxon>
        <taxon>Pseudomonadati</taxon>
        <taxon>Pseudomonadota</taxon>
        <taxon>Gammaproteobacteria</taxon>
        <taxon>Alteromonadales</taxon>
        <taxon>Psychromonadaceae</taxon>
        <taxon>Psychromonas</taxon>
    </lineage>
</organism>
<dbReference type="PANTHER" id="PTHR30118">
    <property type="entry name" value="HTH-TYPE TRANSCRIPTIONAL REGULATOR LEUO-RELATED"/>
    <property type="match status" value="1"/>
</dbReference>
<dbReference type="Pfam" id="PF00126">
    <property type="entry name" value="HTH_1"/>
    <property type="match status" value="1"/>
</dbReference>
<dbReference type="InterPro" id="IPR000847">
    <property type="entry name" value="LysR_HTH_N"/>
</dbReference>
<proteinExistence type="inferred from homology"/>
<keyword evidence="2" id="KW-0805">Transcription regulation</keyword>
<dbReference type="SUPFAM" id="SSF53850">
    <property type="entry name" value="Periplasmic binding protein-like II"/>
    <property type="match status" value="1"/>
</dbReference>
<dbReference type="InterPro" id="IPR005119">
    <property type="entry name" value="LysR_subst-bd"/>
</dbReference>
<dbReference type="SUPFAM" id="SSF46785">
    <property type="entry name" value="Winged helix' DNA-binding domain"/>
    <property type="match status" value="1"/>
</dbReference>
<gene>
    <name evidence="6" type="ORF">GCM10007916_18790</name>
</gene>
<dbReference type="Gene3D" id="1.10.10.10">
    <property type="entry name" value="Winged helix-like DNA-binding domain superfamily/Winged helix DNA-binding domain"/>
    <property type="match status" value="1"/>
</dbReference>
<dbReference type="EMBL" id="BSPQ01000005">
    <property type="protein sequence ID" value="GLS90812.1"/>
    <property type="molecule type" value="Genomic_DNA"/>
</dbReference>
<evidence type="ECO:0000256" key="3">
    <source>
        <dbReference type="ARBA" id="ARBA00023125"/>
    </source>
</evidence>
<dbReference type="Proteomes" id="UP001157353">
    <property type="component" value="Unassembled WGS sequence"/>
</dbReference>